<evidence type="ECO:0000313" key="6">
    <source>
        <dbReference type="Proteomes" id="UP001304671"/>
    </source>
</evidence>
<keyword evidence="6" id="KW-1185">Reference proteome</keyword>
<dbReference type="EMBL" id="JAYFUL010000003">
    <property type="protein sequence ID" value="MEA5256852.1"/>
    <property type="molecule type" value="Genomic_DNA"/>
</dbReference>
<keyword evidence="3" id="KW-0443">Lipid metabolism</keyword>
<protein>
    <submittedName>
        <fullName evidence="5">Dienelactone hydrolase</fullName>
    </submittedName>
</protein>
<dbReference type="SUPFAM" id="SSF53474">
    <property type="entry name" value="alpha/beta-Hydrolases"/>
    <property type="match status" value="1"/>
</dbReference>
<name>A0ABU5QIH9_9BACT</name>
<organism evidence="5 6">
    <name type="scientific">Arcicella aquatica</name>
    <dbReference type="NCBI Taxonomy" id="217141"/>
    <lineage>
        <taxon>Bacteria</taxon>
        <taxon>Pseudomonadati</taxon>
        <taxon>Bacteroidota</taxon>
        <taxon>Cytophagia</taxon>
        <taxon>Cytophagales</taxon>
        <taxon>Flectobacillaceae</taxon>
        <taxon>Arcicella</taxon>
    </lineage>
</organism>
<feature type="domain" description="PET hydrolase/cutinase-like" evidence="4">
    <location>
        <begin position="135"/>
        <end position="243"/>
    </location>
</feature>
<dbReference type="InterPro" id="IPR041127">
    <property type="entry name" value="PET_hydrolase/cutinase-like"/>
</dbReference>
<proteinExistence type="predicted"/>
<evidence type="ECO:0000313" key="5">
    <source>
        <dbReference type="EMBL" id="MEA5256852.1"/>
    </source>
</evidence>
<dbReference type="InterPro" id="IPR029058">
    <property type="entry name" value="AB_hydrolase_fold"/>
</dbReference>
<dbReference type="Proteomes" id="UP001304671">
    <property type="component" value="Unassembled WGS sequence"/>
</dbReference>
<dbReference type="RefSeq" id="WP_323246829.1">
    <property type="nucleotide sequence ID" value="NZ_JAYFUL010000003.1"/>
</dbReference>
<comment type="caution">
    <text evidence="5">The sequence shown here is derived from an EMBL/GenBank/DDBJ whole genome shotgun (WGS) entry which is preliminary data.</text>
</comment>
<keyword evidence="1 5" id="KW-0378">Hydrolase</keyword>
<gene>
    <name evidence="5" type="ORF">VB264_03585</name>
</gene>
<evidence type="ECO:0000259" key="4">
    <source>
        <dbReference type="Pfam" id="PF12740"/>
    </source>
</evidence>
<accession>A0ABU5QIH9</accession>
<dbReference type="GO" id="GO:0016787">
    <property type="term" value="F:hydrolase activity"/>
    <property type="evidence" value="ECO:0007669"/>
    <property type="project" value="UniProtKB-KW"/>
</dbReference>
<evidence type="ECO:0000256" key="3">
    <source>
        <dbReference type="ARBA" id="ARBA00023098"/>
    </source>
</evidence>
<evidence type="ECO:0000256" key="1">
    <source>
        <dbReference type="ARBA" id="ARBA00022801"/>
    </source>
</evidence>
<dbReference type="PANTHER" id="PTHR10272">
    <property type="entry name" value="PLATELET-ACTIVATING FACTOR ACETYLHYDROLASE"/>
    <property type="match status" value="1"/>
</dbReference>
<keyword evidence="2" id="KW-0442">Lipid degradation</keyword>
<sequence length="437" mass="48333">MKNNPYPLLKIAILMLLVLFTFKTNLQAQNNEQYIFGDALPDAPELSLRGEYKVGVRTLEFVHKGQINVLKSKDGVDAVYDRPLKVEVWYPANLSDNEKEIVAYDQVFGVSNDPKRPLIPFQFLGRAARDAKPKTGVGAFPLIVVSHGYLGSRLLMTYLTENLASKGYVVVAIDHTESTYRDASPFQSTLLNRAKDILFTLNQIADLAKPKSKSFLEGLADANNTALIGYSMGGYGVLNAAGAGYSQQAGTLFTTMTGGSKAIEVRTSGNAEFIASQDSRIKAVVAFAPWGMQRGVWDAEGLKGLKVPTFFVAGSQDDISGYEDGIKAIYKGTINSERYLLTYMNARHNVAPNPPPAESYKPERARDYAHYSEPAWNERHINNINQHFVTAFLGIQLKHQDFGKYLSVQPNSNEKNWTGFPPRSSVGLELLHEVPVK</sequence>
<reference evidence="5 6" key="1">
    <citation type="submission" date="2023-12" db="EMBL/GenBank/DDBJ databases">
        <title>Novel species of the genus Arcicella isolated from rivers.</title>
        <authorList>
            <person name="Lu H."/>
        </authorList>
    </citation>
    <scope>NUCLEOTIDE SEQUENCE [LARGE SCALE GENOMIC DNA]</scope>
    <source>
        <strain evidence="5 6">LMG 21963</strain>
    </source>
</reference>
<evidence type="ECO:0000256" key="2">
    <source>
        <dbReference type="ARBA" id="ARBA00022963"/>
    </source>
</evidence>
<dbReference type="Gene3D" id="3.40.50.1820">
    <property type="entry name" value="alpha/beta hydrolase"/>
    <property type="match status" value="1"/>
</dbReference>
<dbReference type="PANTHER" id="PTHR10272:SF0">
    <property type="entry name" value="PLATELET-ACTIVATING FACTOR ACETYLHYDROLASE"/>
    <property type="match status" value="1"/>
</dbReference>
<dbReference type="Pfam" id="PF12740">
    <property type="entry name" value="PETase"/>
    <property type="match status" value="1"/>
</dbReference>